<keyword evidence="1" id="KW-1133">Transmembrane helix</keyword>
<name>A0A9P6QYY7_9FUNG</name>
<reference evidence="2" key="1">
    <citation type="journal article" date="2020" name="Fungal Divers.">
        <title>Resolving the Mortierellaceae phylogeny through synthesis of multi-gene phylogenetics and phylogenomics.</title>
        <authorList>
            <person name="Vandepol N."/>
            <person name="Liber J."/>
            <person name="Desiro A."/>
            <person name="Na H."/>
            <person name="Kennedy M."/>
            <person name="Barry K."/>
            <person name="Grigoriev I.V."/>
            <person name="Miller A.N."/>
            <person name="O'Donnell K."/>
            <person name="Stajich J.E."/>
            <person name="Bonito G."/>
        </authorList>
    </citation>
    <scope>NUCLEOTIDE SEQUENCE</scope>
    <source>
        <strain evidence="2">NVP60</strain>
    </source>
</reference>
<protein>
    <submittedName>
        <fullName evidence="2">Uncharacterized protein</fullName>
    </submittedName>
</protein>
<accession>A0A9P6QYY7</accession>
<evidence type="ECO:0000256" key="1">
    <source>
        <dbReference type="SAM" id="Phobius"/>
    </source>
</evidence>
<keyword evidence="1" id="KW-0812">Transmembrane</keyword>
<evidence type="ECO:0000313" key="3">
    <source>
        <dbReference type="Proteomes" id="UP000823405"/>
    </source>
</evidence>
<feature type="transmembrane region" description="Helical" evidence="1">
    <location>
        <begin position="152"/>
        <end position="172"/>
    </location>
</feature>
<gene>
    <name evidence="2" type="ORF">BGZ97_001394</name>
</gene>
<keyword evidence="1" id="KW-0472">Membrane</keyword>
<feature type="transmembrane region" description="Helical" evidence="1">
    <location>
        <begin position="57"/>
        <end position="76"/>
    </location>
</feature>
<keyword evidence="3" id="KW-1185">Reference proteome</keyword>
<dbReference type="AlphaFoldDB" id="A0A9P6QYY7"/>
<evidence type="ECO:0000313" key="2">
    <source>
        <dbReference type="EMBL" id="KAG0304618.1"/>
    </source>
</evidence>
<sequence length="184" mass="21015">MAPAIFFLRLWMAIIVLVNLVIVIIQHAWVIRMNNEYYRSIPDRNEYFESSLYEYTWADYAVIISSVVLLPAYLYSIWGKKSLVSNKYARAVLMLLPALFLIGVQLRQVDLIIQSAKFINEYRPEQLGKYNPFSCADSFTPVNGKCGVTMSYIFIPAIVGFFVIIEVAVTLFRGPLHPAKAATF</sequence>
<feature type="transmembrane region" description="Helical" evidence="1">
    <location>
        <begin position="88"/>
        <end position="106"/>
    </location>
</feature>
<feature type="transmembrane region" description="Helical" evidence="1">
    <location>
        <begin position="7"/>
        <end position="29"/>
    </location>
</feature>
<dbReference type="EMBL" id="JAAAIN010001287">
    <property type="protein sequence ID" value="KAG0304618.1"/>
    <property type="molecule type" value="Genomic_DNA"/>
</dbReference>
<organism evidence="2 3">
    <name type="scientific">Linnemannia gamsii</name>
    <dbReference type="NCBI Taxonomy" id="64522"/>
    <lineage>
        <taxon>Eukaryota</taxon>
        <taxon>Fungi</taxon>
        <taxon>Fungi incertae sedis</taxon>
        <taxon>Mucoromycota</taxon>
        <taxon>Mortierellomycotina</taxon>
        <taxon>Mortierellomycetes</taxon>
        <taxon>Mortierellales</taxon>
        <taxon>Mortierellaceae</taxon>
        <taxon>Linnemannia</taxon>
    </lineage>
</organism>
<dbReference type="OrthoDB" id="2420752at2759"/>
<dbReference type="Proteomes" id="UP000823405">
    <property type="component" value="Unassembled WGS sequence"/>
</dbReference>
<proteinExistence type="predicted"/>
<comment type="caution">
    <text evidence="2">The sequence shown here is derived from an EMBL/GenBank/DDBJ whole genome shotgun (WGS) entry which is preliminary data.</text>
</comment>